<keyword evidence="3" id="KW-0067">ATP-binding</keyword>
<sequence length="346" mass="37040">MLLELAGARRVVFVGGKGGVGKTAVASATALAQARAGRRVLVVSTDPAHNLGHLWERTVGDRITPLARGLRSGSGEPGALDGIEVDPVATTEAHLAAVGGTIRRLMPEHLAGEVDKHMQLARDSPGAHESAVLERIAELVDLGLREYDLVVFDTAPSGHTARLMALPEIMSAWTEGLLRRRGRSERFGAALRGLEDRDAAEAVVGTQRLPEPAEERDAQIRRILLRRRERFESLRTVLVDEQSCAFVIVLAAERLPVLETVELHRQLAGAGVQVGALVVNKRSPSDAGRLLADRRALEDAHLTTLRQSLPGIPLLQVPLLPGDIVGEQALDRFGTALADASDQGVG</sequence>
<dbReference type="OrthoDB" id="9780677at2"/>
<dbReference type="InterPro" id="IPR027417">
    <property type="entry name" value="P-loop_NTPase"/>
</dbReference>
<evidence type="ECO:0000256" key="1">
    <source>
        <dbReference type="ARBA" id="ARBA00011040"/>
    </source>
</evidence>
<feature type="domain" description="ArsA/GET3 Anion-transporting ATPase-like" evidence="2">
    <location>
        <begin position="10"/>
        <end position="338"/>
    </location>
</feature>
<dbReference type="AlphaFoldDB" id="A0A1G8HAA0"/>
<dbReference type="InterPro" id="IPR025723">
    <property type="entry name" value="ArsA/GET3_ATPase-like"/>
</dbReference>
<reference evidence="3 4" key="1">
    <citation type="submission" date="2016-10" db="EMBL/GenBank/DDBJ databases">
        <authorList>
            <person name="de Groot N.N."/>
        </authorList>
    </citation>
    <scope>NUCLEOTIDE SEQUENCE [LARGE SCALE GENOMIC DNA]</scope>
    <source>
        <strain evidence="3 4">NP_1H</strain>
    </source>
</reference>
<accession>A0A1G8HAA0</accession>
<dbReference type="EMBL" id="FNDT01000005">
    <property type="protein sequence ID" value="SDI03420.1"/>
    <property type="molecule type" value="Genomic_DNA"/>
</dbReference>
<keyword evidence="4" id="KW-1185">Reference proteome</keyword>
<keyword evidence="3" id="KW-0547">Nucleotide-binding</keyword>
<dbReference type="NCBIfam" id="TIGR00345">
    <property type="entry name" value="GET3_arsA_TRC40"/>
    <property type="match status" value="1"/>
</dbReference>
<name>A0A1G8HAA0_9MICC</name>
<evidence type="ECO:0000313" key="3">
    <source>
        <dbReference type="EMBL" id="SDI03420.1"/>
    </source>
</evidence>
<proteinExistence type="inferred from homology"/>
<comment type="similarity">
    <text evidence="1">Belongs to the arsA ATPase family.</text>
</comment>
<evidence type="ECO:0000259" key="2">
    <source>
        <dbReference type="Pfam" id="PF02374"/>
    </source>
</evidence>
<dbReference type="GO" id="GO:0005524">
    <property type="term" value="F:ATP binding"/>
    <property type="evidence" value="ECO:0007669"/>
    <property type="project" value="UniProtKB-KW"/>
</dbReference>
<dbReference type="Gene3D" id="3.40.50.300">
    <property type="entry name" value="P-loop containing nucleotide triphosphate hydrolases"/>
    <property type="match status" value="1"/>
</dbReference>
<dbReference type="RefSeq" id="WP_090585714.1">
    <property type="nucleotide sequence ID" value="NZ_FNDT01000005.1"/>
</dbReference>
<dbReference type="SUPFAM" id="SSF52540">
    <property type="entry name" value="P-loop containing nucleoside triphosphate hydrolases"/>
    <property type="match status" value="1"/>
</dbReference>
<gene>
    <name evidence="3" type="ORF">SAMN04488693_105125</name>
</gene>
<dbReference type="CDD" id="cd02035">
    <property type="entry name" value="ArsA"/>
    <property type="match status" value="1"/>
</dbReference>
<dbReference type="Pfam" id="PF02374">
    <property type="entry name" value="ArsA_ATPase"/>
    <property type="match status" value="1"/>
</dbReference>
<protein>
    <submittedName>
        <fullName evidence="3">Arsenite efflux ATP-binding protein ArsA</fullName>
    </submittedName>
</protein>
<dbReference type="GO" id="GO:0016887">
    <property type="term" value="F:ATP hydrolysis activity"/>
    <property type="evidence" value="ECO:0007669"/>
    <property type="project" value="InterPro"/>
</dbReference>
<dbReference type="STRING" id="335973.SAMN04488693_105125"/>
<organism evidence="3 4">
    <name type="scientific">Arthrobacter subterraneus</name>
    <dbReference type="NCBI Taxonomy" id="335973"/>
    <lineage>
        <taxon>Bacteria</taxon>
        <taxon>Bacillati</taxon>
        <taxon>Actinomycetota</taxon>
        <taxon>Actinomycetes</taxon>
        <taxon>Micrococcales</taxon>
        <taxon>Micrococcaceae</taxon>
        <taxon>Arthrobacter</taxon>
    </lineage>
</organism>
<dbReference type="PANTHER" id="PTHR10803">
    <property type="entry name" value="ARSENICAL PUMP-DRIVING ATPASE ARSENITE-TRANSLOCATING ATPASE"/>
    <property type="match status" value="1"/>
</dbReference>
<evidence type="ECO:0000313" key="4">
    <source>
        <dbReference type="Proteomes" id="UP000199258"/>
    </source>
</evidence>
<dbReference type="PANTHER" id="PTHR10803:SF3">
    <property type="entry name" value="ATPASE GET3"/>
    <property type="match status" value="1"/>
</dbReference>
<dbReference type="Proteomes" id="UP000199258">
    <property type="component" value="Unassembled WGS sequence"/>
</dbReference>
<dbReference type="InterPro" id="IPR016300">
    <property type="entry name" value="ATPase_ArsA/GET3"/>
</dbReference>